<feature type="compositionally biased region" description="Low complexity" evidence="14">
    <location>
        <begin position="499"/>
        <end position="514"/>
    </location>
</feature>
<evidence type="ECO:0000313" key="16">
    <source>
        <dbReference type="EMBL" id="TRY77052.1"/>
    </source>
</evidence>
<evidence type="ECO:0000256" key="2">
    <source>
        <dbReference type="ARBA" id="ARBA00005998"/>
    </source>
</evidence>
<feature type="region of interest" description="Disordered" evidence="14">
    <location>
        <begin position="499"/>
        <end position="522"/>
    </location>
</feature>
<dbReference type="Pfam" id="PF16059">
    <property type="entry name" value="MGA_dom"/>
    <property type="match status" value="1"/>
</dbReference>
<dbReference type="InterPro" id="IPR032060">
    <property type="entry name" value="MGA_dom"/>
</dbReference>
<keyword evidence="17" id="KW-1185">Reference proteome</keyword>
<keyword evidence="6" id="KW-0726">Sexual differentiation</keyword>
<dbReference type="OrthoDB" id="6119313at2759"/>
<feature type="domain" description="HMG box" evidence="15">
    <location>
        <begin position="1531"/>
        <end position="1597"/>
    </location>
</feature>
<evidence type="ECO:0000256" key="1">
    <source>
        <dbReference type="ARBA" id="ARBA00004324"/>
    </source>
</evidence>
<gene>
    <name evidence="16" type="ORF">TCAL_02720</name>
</gene>
<evidence type="ECO:0000259" key="15">
    <source>
        <dbReference type="PROSITE" id="PS50118"/>
    </source>
</evidence>
<keyword evidence="8" id="KW-0010">Activator</keyword>
<dbReference type="EMBL" id="VCGU01000004">
    <property type="protein sequence ID" value="TRY77052.1"/>
    <property type="molecule type" value="Genomic_DNA"/>
</dbReference>
<dbReference type="Gene3D" id="1.10.30.10">
    <property type="entry name" value="High mobility group box domain"/>
    <property type="match status" value="1"/>
</dbReference>
<dbReference type="GO" id="GO:0007548">
    <property type="term" value="P:sex differentiation"/>
    <property type="evidence" value="ECO:0007669"/>
    <property type="project" value="UniProtKB-KW"/>
</dbReference>
<evidence type="ECO:0000256" key="4">
    <source>
        <dbReference type="ARBA" id="ARBA00022782"/>
    </source>
</evidence>
<comment type="function">
    <text evidence="11">Transcriptional regulator that controls a genetic switch in male development. It is necessary and sufficient for initiating male sex determination by directing the development of supporting cell precursors (pre-Sertoli cells) as Sertoli rather than granulosa cells. Involved in different aspects of gene regulation including promoter activation or repression. Binds to the DNA consensus sequence 5'-[AT]AACAA[AT]-3'. SRY HMG box recognizes DNA by partial intercalation in the minor groove and promotes DNA bending. Also involved in pre-mRNA splicing. In male adult brain involved in the maintenance of motor functions of dopaminergic neurons.</text>
</comment>
<sequence length="1747" mass="194411">MADKEDAVKEQEPAQNTSHETKPKDSIQAICASSTLDEFLNNDAKLCISYKVPHSISADYVSERTTGMPLPDSESVAIGVMAGLGIKRKTANIVGPPLKKAKTLSEKREALERDIVKYGMATVEKMYPRQTPRSKGVPGRRGSNFNKSVTKMKPKPSGVDFEEVDARDILKPLSHDKYIREPLYDSVVFITRRSGLVPLSSLCKDATTVMSSNVKLLKGRNVRLGKPSIFLKEKGRLLAIGGSRGNAPHFNITSVPTVEPKRSDGFEEAFTMDSEYVEFALKAMVDLPNVSKSLDVSERIDVRELKRRQREEEERKAAMTRRDVINKIYEKVITNQSLFVDEEDSKGEETADIPEVKPPVDQIPSKWDPSMELERKPDIKQDPVVKTEESNPNSPQCITENQPAEKTSESAVKPQEQSDFSEEDDENEDPNRGPVHLQWKDNPPIPRSNPLDIETKAIVSEAFKRAFEERKKNPIAGFEACDVENCYCKEKEETVQTCSQTPTSGSQTPSGTPSKNGEKKTKTRLTKVKRALKTLGVNFYEFDQADQVCIRVDCDKLWCRFGCICDCISGKAIPPSHCGKVECMFRCTCSEDTATYASSKKVGISPAGAANLRTNSQRHLAAEERKFHNTVISSGKDVVLLGSSGRTKRERKIPSRYQDAETVLSDHCGKNLIHVEKDPDIRVYSVLNKDAIRTVQEHLENETIQACTVLLPRLSLPSSVKHWCMIHCHYNCPCGKYKDPLDYGPDVNVRKMVSKPKGPKQKSILLNEELETFSENNPHQHDLRDHSARTFGYQITPSDGLKLTHKVVVQKVPKMDLLGPLSSKNLPENMKYSDRVHLEARPKGAIQYVKWSTLKEEFNQATIKLYLYERVTRSLVFITKANDSPYVIDAINLKEMSPEHYIRVPQQVRGILRPAVPSEGSKYAILTHNGLAWEFSGTIDRKVDAEAESSSNKKVASSPVEGAIPTNINGDCEVQKLALGKNLITLERSGLQTMQIKLPPTTNTQHWFIIRIDKDTGSIQIPDTTLALKTAVLKQAAALAKKESTTVRIPIPVSKEVSHFGVYAVPGLDTHVFVGPFSVQKLSESPKEVIDLDDDEEIQEVSGRITKPAQQRKKTDNVSPDDDDDIQVISDSLSSKDHLKALVKENNQVVNELLTSMSDQAVIYGETKVQREMKRNVSVSGPVPKLVSKGSEAEVVTLEEDSSMDPIGPNFNAKTVPYANLPTSQFGKIVYNSSSKSMAGDIILLHVESLKLTCRKRPSGMVTFPHPTFENHFVFCSSIENAALWVKEYLKNEELKKRRKPVARSLPMLAIKPMSSLMDAPVANKPNGKKEQLMGVSSFINPSGSQGVAYLLNSKSEHAELSKLFYELAIKTCRMKPTKQLSQSQILSKAMDEIQMLTAEEKELEKAKTKLKLERRDVFTKLKTALIGAPKEEKKRVLMSVKSAIRQLDLDDKDSNVKKNAKGSTIDQGHSPTTSIDYMKVKETTPPIPQLAYSAKSQSDMAWLNGLEPNSMGATPYSDVTGLQTLKKGKISRPMNAFMLWAKDHRKNLIANGYDGATVSKLLADEWKSLSAEQKSEYYKESEHLKSLHQLQHPNYKFSPKARKAPMAKRPWIKEFLNSDESPKKRKPVADSSANQLAPRIMGPSEMGTTSPSIRSTSGSAQSFSPGIINIRIPTLRNPGGEAVPLSNLAQTIQSEGIMSPVGCETMQSSGLPLMRQRASSSSASFQPILQQQQPSVQTDTQIIELD</sequence>
<keyword evidence="7 12" id="KW-0238">DNA-binding</keyword>
<reference evidence="16 17" key="1">
    <citation type="journal article" date="2018" name="Nat. Ecol. Evol.">
        <title>Genomic signatures of mitonuclear coevolution across populations of Tigriopus californicus.</title>
        <authorList>
            <person name="Barreto F.S."/>
            <person name="Watson E.T."/>
            <person name="Lima T.G."/>
            <person name="Willett C.S."/>
            <person name="Edmands S."/>
            <person name="Li W."/>
            <person name="Burton R.S."/>
        </authorList>
    </citation>
    <scope>NUCLEOTIDE SEQUENCE [LARGE SCALE GENOMIC DNA]</scope>
    <source>
        <strain evidence="16 17">San Diego</strain>
    </source>
</reference>
<feature type="region of interest" description="Disordered" evidence="14">
    <location>
        <begin position="1709"/>
        <end position="1747"/>
    </location>
</feature>
<proteinExistence type="inferred from homology"/>
<evidence type="ECO:0000313" key="17">
    <source>
        <dbReference type="Proteomes" id="UP000318571"/>
    </source>
</evidence>
<dbReference type="SMART" id="SM00398">
    <property type="entry name" value="HMG"/>
    <property type="match status" value="1"/>
</dbReference>
<dbReference type="OMA" id="VEKMYPR"/>
<protein>
    <recommendedName>
        <fullName evidence="3">Sex-determining region Y protein</fullName>
    </recommendedName>
    <alternativeName>
        <fullName evidence="10">Testis-determining factor</fullName>
    </alternativeName>
</protein>
<keyword evidence="12" id="KW-0539">Nucleus</keyword>
<dbReference type="SUPFAM" id="SSF47095">
    <property type="entry name" value="HMG-box"/>
    <property type="match status" value="1"/>
</dbReference>
<comment type="subcellular location">
    <subcellularLocation>
        <location evidence="1">Nucleus speckle</location>
    </subcellularLocation>
</comment>
<dbReference type="GO" id="GO:0001228">
    <property type="term" value="F:DNA-binding transcription activator activity, RNA polymerase II-specific"/>
    <property type="evidence" value="ECO:0007669"/>
    <property type="project" value="TreeGrafter"/>
</dbReference>
<feature type="compositionally biased region" description="Polar residues" evidence="14">
    <location>
        <begin position="1647"/>
        <end position="1662"/>
    </location>
</feature>
<dbReference type="InterPro" id="IPR009071">
    <property type="entry name" value="HMG_box_dom"/>
</dbReference>
<comment type="caution">
    <text evidence="16">The sequence shown here is derived from an EMBL/GenBank/DDBJ whole genome shotgun (WGS) entry which is preliminary data.</text>
</comment>
<evidence type="ECO:0000256" key="7">
    <source>
        <dbReference type="ARBA" id="ARBA00023125"/>
    </source>
</evidence>
<dbReference type="PANTHER" id="PTHR10270">
    <property type="entry name" value="SOX TRANSCRIPTION FACTOR"/>
    <property type="match status" value="1"/>
</dbReference>
<dbReference type="InterPro" id="IPR050140">
    <property type="entry name" value="SRY-related_HMG-box_TF-like"/>
</dbReference>
<keyword evidence="9" id="KW-0804">Transcription</keyword>
<dbReference type="PROSITE" id="PS50118">
    <property type="entry name" value="HMG_BOX_2"/>
    <property type="match status" value="1"/>
</dbReference>
<evidence type="ECO:0000256" key="9">
    <source>
        <dbReference type="ARBA" id="ARBA00023163"/>
    </source>
</evidence>
<feature type="coiled-coil region" evidence="13">
    <location>
        <begin position="1387"/>
        <end position="1417"/>
    </location>
</feature>
<feature type="region of interest" description="Disordered" evidence="14">
    <location>
        <begin position="1"/>
        <end position="25"/>
    </location>
</feature>
<dbReference type="GO" id="GO:0016607">
    <property type="term" value="C:nuclear speck"/>
    <property type="evidence" value="ECO:0007669"/>
    <property type="project" value="UniProtKB-SubCell"/>
</dbReference>
<evidence type="ECO:0000256" key="3">
    <source>
        <dbReference type="ARBA" id="ARBA00019052"/>
    </source>
</evidence>
<accession>A0A553PH92</accession>
<feature type="compositionally biased region" description="Basic and acidic residues" evidence="14">
    <location>
        <begin position="1"/>
        <end position="12"/>
    </location>
</feature>
<feature type="region of interest" description="Disordered" evidence="14">
    <location>
        <begin position="340"/>
        <end position="453"/>
    </location>
</feature>
<keyword evidence="5" id="KW-0112">Calmodulin-binding</keyword>
<organism evidence="16 17">
    <name type="scientific">Tigriopus californicus</name>
    <name type="common">Marine copepod</name>
    <dbReference type="NCBI Taxonomy" id="6832"/>
    <lineage>
        <taxon>Eukaryota</taxon>
        <taxon>Metazoa</taxon>
        <taxon>Ecdysozoa</taxon>
        <taxon>Arthropoda</taxon>
        <taxon>Crustacea</taxon>
        <taxon>Multicrustacea</taxon>
        <taxon>Hexanauplia</taxon>
        <taxon>Copepoda</taxon>
        <taxon>Harpacticoida</taxon>
        <taxon>Harpacticidae</taxon>
        <taxon>Tigriopus</taxon>
    </lineage>
</organism>
<evidence type="ECO:0000256" key="6">
    <source>
        <dbReference type="ARBA" id="ARBA00022928"/>
    </source>
</evidence>
<evidence type="ECO:0000256" key="11">
    <source>
        <dbReference type="ARBA" id="ARBA00045821"/>
    </source>
</evidence>
<keyword evidence="13" id="KW-0175">Coiled coil</keyword>
<keyword evidence="4" id="KW-0221">Differentiation</keyword>
<feature type="compositionally biased region" description="Low complexity" evidence="14">
    <location>
        <begin position="1719"/>
        <end position="1747"/>
    </location>
</feature>
<evidence type="ECO:0000256" key="14">
    <source>
        <dbReference type="SAM" id="MobiDB-lite"/>
    </source>
</evidence>
<feature type="compositionally biased region" description="Acidic residues" evidence="14">
    <location>
        <begin position="340"/>
        <end position="352"/>
    </location>
</feature>
<feature type="compositionally biased region" description="Acidic residues" evidence="14">
    <location>
        <begin position="419"/>
        <end position="428"/>
    </location>
</feature>
<evidence type="ECO:0000256" key="10">
    <source>
        <dbReference type="ARBA" id="ARBA00032498"/>
    </source>
</evidence>
<evidence type="ECO:0000256" key="13">
    <source>
        <dbReference type="SAM" id="Coils"/>
    </source>
</evidence>
<dbReference type="Pfam" id="PF00505">
    <property type="entry name" value="HMG_box"/>
    <property type="match status" value="1"/>
</dbReference>
<dbReference type="GO" id="GO:0030154">
    <property type="term" value="P:cell differentiation"/>
    <property type="evidence" value="ECO:0007669"/>
    <property type="project" value="UniProtKB-KW"/>
</dbReference>
<evidence type="ECO:0000256" key="8">
    <source>
        <dbReference type="ARBA" id="ARBA00023159"/>
    </source>
</evidence>
<dbReference type="Proteomes" id="UP000318571">
    <property type="component" value="Chromosome 5"/>
</dbReference>
<feature type="compositionally biased region" description="Basic and acidic residues" evidence="14">
    <location>
        <begin position="372"/>
        <end position="389"/>
    </location>
</feature>
<comment type="similarity">
    <text evidence="2">Belongs to the SRY family.</text>
</comment>
<dbReference type="GO" id="GO:0005516">
    <property type="term" value="F:calmodulin binding"/>
    <property type="evidence" value="ECO:0007669"/>
    <property type="project" value="UniProtKB-KW"/>
</dbReference>
<dbReference type="PANTHER" id="PTHR10270:SF161">
    <property type="entry name" value="SEX-DETERMINING REGION Y PROTEIN"/>
    <property type="match status" value="1"/>
</dbReference>
<dbReference type="InterPro" id="IPR036910">
    <property type="entry name" value="HMG_box_dom_sf"/>
</dbReference>
<evidence type="ECO:0000256" key="5">
    <source>
        <dbReference type="ARBA" id="ARBA00022860"/>
    </source>
</evidence>
<dbReference type="GO" id="GO:0000978">
    <property type="term" value="F:RNA polymerase II cis-regulatory region sequence-specific DNA binding"/>
    <property type="evidence" value="ECO:0007669"/>
    <property type="project" value="TreeGrafter"/>
</dbReference>
<feature type="region of interest" description="Disordered" evidence="14">
    <location>
        <begin position="130"/>
        <end position="158"/>
    </location>
</feature>
<evidence type="ECO:0000256" key="12">
    <source>
        <dbReference type="PROSITE-ProRule" id="PRU00267"/>
    </source>
</evidence>
<name>A0A553PH92_TIGCA</name>
<feature type="compositionally biased region" description="Polar residues" evidence="14">
    <location>
        <begin position="390"/>
        <end position="405"/>
    </location>
</feature>
<dbReference type="STRING" id="6832.A0A553PH92"/>
<feature type="region of interest" description="Disordered" evidence="14">
    <location>
        <begin position="1615"/>
        <end position="1662"/>
    </location>
</feature>
<feature type="DNA-binding region" description="HMG box" evidence="12">
    <location>
        <begin position="1531"/>
        <end position="1597"/>
    </location>
</feature>